<feature type="transmembrane region" description="Helical" evidence="7">
    <location>
        <begin position="259"/>
        <end position="280"/>
    </location>
</feature>
<dbReference type="GO" id="GO:0055085">
    <property type="term" value="P:transmembrane transport"/>
    <property type="evidence" value="ECO:0007669"/>
    <property type="project" value="InterPro"/>
</dbReference>
<dbReference type="SUPFAM" id="SSF161098">
    <property type="entry name" value="MetI-like"/>
    <property type="match status" value="1"/>
</dbReference>
<comment type="similarity">
    <text evidence="7">Belongs to the binding-protein-dependent transport system permease family.</text>
</comment>
<keyword evidence="3" id="KW-1003">Cell membrane</keyword>
<feature type="transmembrane region" description="Helical" evidence="7">
    <location>
        <begin position="126"/>
        <end position="147"/>
    </location>
</feature>
<dbReference type="Proteomes" id="UP000198863">
    <property type="component" value="Unassembled WGS sequence"/>
</dbReference>
<evidence type="ECO:0000256" key="7">
    <source>
        <dbReference type="RuleBase" id="RU363032"/>
    </source>
</evidence>
<evidence type="ECO:0000313" key="10">
    <source>
        <dbReference type="EMBL" id="SDG90132.1"/>
    </source>
</evidence>
<organism evidence="10 11">
    <name type="scientific">Klenkia brasiliensis</name>
    <dbReference type="NCBI Taxonomy" id="333142"/>
    <lineage>
        <taxon>Bacteria</taxon>
        <taxon>Bacillati</taxon>
        <taxon>Actinomycetota</taxon>
        <taxon>Actinomycetes</taxon>
        <taxon>Geodermatophilales</taxon>
        <taxon>Geodermatophilaceae</taxon>
        <taxon>Klenkia</taxon>
    </lineage>
</organism>
<evidence type="ECO:0000259" key="9">
    <source>
        <dbReference type="PROSITE" id="PS50928"/>
    </source>
</evidence>
<feature type="domain" description="ABC transmembrane type-1" evidence="9">
    <location>
        <begin position="91"/>
        <end position="280"/>
    </location>
</feature>
<keyword evidence="11" id="KW-1185">Reference proteome</keyword>
<dbReference type="EMBL" id="FNCF01000006">
    <property type="protein sequence ID" value="SDG90132.1"/>
    <property type="molecule type" value="Genomic_DNA"/>
</dbReference>
<feature type="transmembrane region" description="Helical" evidence="7">
    <location>
        <begin position="201"/>
        <end position="224"/>
    </location>
</feature>
<proteinExistence type="inferred from homology"/>
<feature type="transmembrane region" description="Helical" evidence="7">
    <location>
        <begin position="159"/>
        <end position="180"/>
    </location>
</feature>
<dbReference type="GO" id="GO:0005886">
    <property type="term" value="C:plasma membrane"/>
    <property type="evidence" value="ECO:0007669"/>
    <property type="project" value="UniProtKB-SubCell"/>
</dbReference>
<keyword evidence="5 7" id="KW-1133">Transmembrane helix</keyword>
<keyword evidence="2 7" id="KW-0813">Transport</keyword>
<comment type="subcellular location">
    <subcellularLocation>
        <location evidence="1 7">Cell membrane</location>
        <topology evidence="1 7">Multi-pass membrane protein</topology>
    </subcellularLocation>
</comment>
<evidence type="ECO:0000256" key="4">
    <source>
        <dbReference type="ARBA" id="ARBA00022692"/>
    </source>
</evidence>
<dbReference type="PANTHER" id="PTHR43744:SF8">
    <property type="entry name" value="SN-GLYCEROL-3-PHOSPHATE TRANSPORT SYSTEM PERMEASE PROTEIN UGPE"/>
    <property type="match status" value="1"/>
</dbReference>
<evidence type="ECO:0000256" key="1">
    <source>
        <dbReference type="ARBA" id="ARBA00004651"/>
    </source>
</evidence>
<dbReference type="Pfam" id="PF00528">
    <property type="entry name" value="BPD_transp_1"/>
    <property type="match status" value="1"/>
</dbReference>
<reference evidence="11" key="1">
    <citation type="submission" date="2016-10" db="EMBL/GenBank/DDBJ databases">
        <authorList>
            <person name="Varghese N."/>
            <person name="Submissions S."/>
        </authorList>
    </citation>
    <scope>NUCLEOTIDE SEQUENCE [LARGE SCALE GENOMIC DNA]</scope>
    <source>
        <strain evidence="11">DSM 44526</strain>
    </source>
</reference>
<accession>A0A1G7Y0W8</accession>
<feature type="transmembrane region" description="Helical" evidence="7">
    <location>
        <begin position="90"/>
        <end position="114"/>
    </location>
</feature>
<dbReference type="RefSeq" id="WP_207508130.1">
    <property type="nucleotide sequence ID" value="NZ_FNCF01000006.1"/>
</dbReference>
<keyword evidence="4 7" id="KW-0812">Transmembrane</keyword>
<keyword evidence="6 7" id="KW-0472">Membrane</keyword>
<dbReference type="CDD" id="cd06261">
    <property type="entry name" value="TM_PBP2"/>
    <property type="match status" value="1"/>
</dbReference>
<feature type="region of interest" description="Disordered" evidence="8">
    <location>
        <begin position="1"/>
        <end position="26"/>
    </location>
</feature>
<dbReference type="InterPro" id="IPR035906">
    <property type="entry name" value="MetI-like_sf"/>
</dbReference>
<dbReference type="Gene3D" id="1.10.3720.10">
    <property type="entry name" value="MetI-like"/>
    <property type="match status" value="1"/>
</dbReference>
<evidence type="ECO:0000256" key="6">
    <source>
        <dbReference type="ARBA" id="ARBA00023136"/>
    </source>
</evidence>
<protein>
    <submittedName>
        <fullName evidence="10">Alpha-1,4-digalacturonate transport system permease protein</fullName>
    </submittedName>
</protein>
<feature type="transmembrane region" description="Helical" evidence="7">
    <location>
        <begin position="33"/>
        <end position="51"/>
    </location>
</feature>
<dbReference type="AlphaFoldDB" id="A0A1G7Y0W8"/>
<evidence type="ECO:0000313" key="11">
    <source>
        <dbReference type="Proteomes" id="UP000198863"/>
    </source>
</evidence>
<gene>
    <name evidence="10" type="ORF">SAMN05660324_3882</name>
</gene>
<evidence type="ECO:0000256" key="8">
    <source>
        <dbReference type="SAM" id="MobiDB-lite"/>
    </source>
</evidence>
<evidence type="ECO:0000256" key="2">
    <source>
        <dbReference type="ARBA" id="ARBA00022448"/>
    </source>
</evidence>
<evidence type="ECO:0000256" key="5">
    <source>
        <dbReference type="ARBA" id="ARBA00022989"/>
    </source>
</evidence>
<sequence>MTALDRPAVRTGSRARRTAPPARGGAGWASWRAVALVVGALVMLFPLYWMVVTAFSDQGALTSGPLRFFPENPTLDGFRRAFTLLPFGQFFLNSTAIALVAMALSVTLNLLAGYVLAKYRFRGQQVVFIMIVSTLMIPVQVVMVPQFQLVAGLGWINSYWAVIIPRAAEAFGIFLCRQFMLGIPDEVLEAARLDGAGHLRIFWSVVLPMSRPLIAVLVILTFMYRWNEFAWPLIVLNDQQLFTVPIGLSFLQGEYGTDYPALMGMALLSTLPVLVVFALFQRQFVEGVARSGLR</sequence>
<dbReference type="PROSITE" id="PS50928">
    <property type="entry name" value="ABC_TM1"/>
    <property type="match status" value="1"/>
</dbReference>
<dbReference type="PANTHER" id="PTHR43744">
    <property type="entry name" value="ABC TRANSPORTER PERMEASE PROTEIN MG189-RELATED-RELATED"/>
    <property type="match status" value="1"/>
</dbReference>
<name>A0A1G7Y0W8_9ACTN</name>
<dbReference type="InterPro" id="IPR000515">
    <property type="entry name" value="MetI-like"/>
</dbReference>
<evidence type="ECO:0000256" key="3">
    <source>
        <dbReference type="ARBA" id="ARBA00022475"/>
    </source>
</evidence>